<dbReference type="EMBL" id="JAUHLI010000016">
    <property type="protein sequence ID" value="MEE2002811.1"/>
    <property type="molecule type" value="Genomic_DNA"/>
</dbReference>
<accession>A0ABU7J8J1</accession>
<gene>
    <name evidence="2" type="ORF">QWY20_15225</name>
</gene>
<dbReference type="PANTHER" id="PTHR38834">
    <property type="entry name" value="PERIPLASMIC SUBSTRATE BINDING PROTEIN FAMILY 3"/>
    <property type="match status" value="1"/>
</dbReference>
<dbReference type="Proteomes" id="UP001336314">
    <property type="component" value="Unassembled WGS sequence"/>
</dbReference>
<evidence type="ECO:0000259" key="1">
    <source>
        <dbReference type="Pfam" id="PF00497"/>
    </source>
</evidence>
<dbReference type="Gene3D" id="3.40.190.10">
    <property type="entry name" value="Periplasmic binding protein-like II"/>
    <property type="match status" value="2"/>
</dbReference>
<sequence length="262" mass="30357">MKAWWLFLLVLFAIEAYPEGDVTHLRILTEHNPPGQYLNEHGELAGVTVAFIRQLQHRLDEPAEIELLPWARAFEIARRDPHIALFETARTPEREPWFQWVGPLKYVQTAIYGRADRLGMDPLDTGLNAGLIACEYRHSLHVDLLKHHGYVEGKNLVLTLHHGDCFQMLLRGRVDLVVLHDAVVAEREKQLQAMAGTGLYRLKQIREVELYLAFSLDVAPKRIAAWQQALQQSYLDGSMRQLYQPVYSEYLIERLEQWAQQK</sequence>
<evidence type="ECO:0000313" key="3">
    <source>
        <dbReference type="Proteomes" id="UP001336314"/>
    </source>
</evidence>
<reference evidence="2 3" key="1">
    <citation type="submission" date="2023-07" db="EMBL/GenBank/DDBJ databases">
        <title>Alkalimonas sp., MEB108 novel, alkaliphilic bacterium isolated from Lonar Lake, India.</title>
        <authorList>
            <person name="Joshi A."/>
            <person name="Thite S."/>
        </authorList>
    </citation>
    <scope>NUCLEOTIDE SEQUENCE [LARGE SCALE GENOMIC DNA]</scope>
    <source>
        <strain evidence="2 3">MEB108</strain>
    </source>
</reference>
<organism evidence="2 3">
    <name type="scientific">Alkalimonas cellulosilytica</name>
    <dbReference type="NCBI Taxonomy" id="3058395"/>
    <lineage>
        <taxon>Bacteria</taxon>
        <taxon>Pseudomonadati</taxon>
        <taxon>Pseudomonadota</taxon>
        <taxon>Gammaproteobacteria</taxon>
        <taxon>Alkalimonas</taxon>
    </lineage>
</organism>
<name>A0ABU7J8J1_9GAMM</name>
<evidence type="ECO:0000313" key="2">
    <source>
        <dbReference type="EMBL" id="MEE2002811.1"/>
    </source>
</evidence>
<dbReference type="InterPro" id="IPR001638">
    <property type="entry name" value="Solute-binding_3/MltF_N"/>
</dbReference>
<dbReference type="Pfam" id="PF00497">
    <property type="entry name" value="SBP_bac_3"/>
    <property type="match status" value="1"/>
</dbReference>
<proteinExistence type="predicted"/>
<dbReference type="SUPFAM" id="SSF53850">
    <property type="entry name" value="Periplasmic binding protein-like II"/>
    <property type="match status" value="1"/>
</dbReference>
<comment type="caution">
    <text evidence="2">The sequence shown here is derived from an EMBL/GenBank/DDBJ whole genome shotgun (WGS) entry which is preliminary data.</text>
</comment>
<keyword evidence="3" id="KW-1185">Reference proteome</keyword>
<dbReference type="PANTHER" id="PTHR38834:SF3">
    <property type="entry name" value="SOLUTE-BINDING PROTEIN FAMILY 3_N-TERMINAL DOMAIN-CONTAINING PROTEIN"/>
    <property type="match status" value="1"/>
</dbReference>
<protein>
    <submittedName>
        <fullName evidence="2">ABC transporter substrate-binding protein</fullName>
    </submittedName>
</protein>
<feature type="domain" description="Solute-binding protein family 3/N-terminal" evidence="1">
    <location>
        <begin position="26"/>
        <end position="244"/>
    </location>
</feature>
<dbReference type="RefSeq" id="WP_330129856.1">
    <property type="nucleotide sequence ID" value="NZ_JAUHLI010000016.1"/>
</dbReference>